<dbReference type="Pfam" id="PF04024">
    <property type="entry name" value="PspC"/>
    <property type="match status" value="1"/>
</dbReference>
<dbReference type="InterPro" id="IPR007168">
    <property type="entry name" value="Phageshock_PspC_N"/>
</dbReference>
<dbReference type="Proteomes" id="UP000325372">
    <property type="component" value="Unassembled WGS sequence"/>
</dbReference>
<keyword evidence="1" id="KW-1133">Transmembrane helix</keyword>
<name>A0A5N0T619_9GAMM</name>
<dbReference type="AlphaFoldDB" id="A0A5N0T619"/>
<gene>
    <name evidence="3" type="ORF">F3N42_12440</name>
</gene>
<protein>
    <submittedName>
        <fullName evidence="3">PspC domain-containing protein</fullName>
    </submittedName>
</protein>
<evidence type="ECO:0000313" key="3">
    <source>
        <dbReference type="EMBL" id="KAA9130495.1"/>
    </source>
</evidence>
<feature type="domain" description="Phage shock protein PspC N-terminal" evidence="2">
    <location>
        <begin position="57"/>
        <end position="104"/>
    </location>
</feature>
<evidence type="ECO:0000256" key="1">
    <source>
        <dbReference type="SAM" id="Phobius"/>
    </source>
</evidence>
<organism evidence="3 4">
    <name type="scientific">Marinihelvus fidelis</name>
    <dbReference type="NCBI Taxonomy" id="2613842"/>
    <lineage>
        <taxon>Bacteria</taxon>
        <taxon>Pseudomonadati</taxon>
        <taxon>Pseudomonadota</taxon>
        <taxon>Gammaproteobacteria</taxon>
        <taxon>Chromatiales</taxon>
        <taxon>Wenzhouxiangellaceae</taxon>
        <taxon>Marinihelvus</taxon>
    </lineage>
</organism>
<keyword evidence="1" id="KW-0812">Transmembrane</keyword>
<dbReference type="EMBL" id="VYXP01000007">
    <property type="protein sequence ID" value="KAA9130495.1"/>
    <property type="molecule type" value="Genomic_DNA"/>
</dbReference>
<accession>A0A5N0T619</accession>
<proteinExistence type="predicted"/>
<reference evidence="3 4" key="1">
    <citation type="submission" date="2019-09" db="EMBL/GenBank/DDBJ databases">
        <title>Wenzhouxiangella sp. Genome sequencing and assembly.</title>
        <authorList>
            <person name="Zhang R."/>
        </authorList>
    </citation>
    <scope>NUCLEOTIDE SEQUENCE [LARGE SCALE GENOMIC DNA]</scope>
    <source>
        <strain evidence="3 4">W260</strain>
    </source>
</reference>
<evidence type="ECO:0000259" key="2">
    <source>
        <dbReference type="Pfam" id="PF04024"/>
    </source>
</evidence>
<sequence>MRQNRRKTLALRLSAHLARNLHRYTHHVSRLETNAMATDDFLQSVRDNLNGRPGQPLLFGVCKTLAGRMGQEPWVLRAIAIVLLVFLTLPTVIAYIVLALVLDETSERTQGAFKGLFITLREAADRLADTARNLFGQAH</sequence>
<keyword evidence="4" id="KW-1185">Reference proteome</keyword>
<feature type="transmembrane region" description="Helical" evidence="1">
    <location>
        <begin position="78"/>
        <end position="102"/>
    </location>
</feature>
<comment type="caution">
    <text evidence="3">The sequence shown here is derived from an EMBL/GenBank/DDBJ whole genome shotgun (WGS) entry which is preliminary data.</text>
</comment>
<keyword evidence="1" id="KW-0472">Membrane</keyword>
<evidence type="ECO:0000313" key="4">
    <source>
        <dbReference type="Proteomes" id="UP000325372"/>
    </source>
</evidence>